<evidence type="ECO:0000256" key="1">
    <source>
        <dbReference type="SAM" id="Phobius"/>
    </source>
</evidence>
<keyword evidence="1" id="KW-0472">Membrane</keyword>
<name>A0A9D4RX79_DREPO</name>
<dbReference type="Proteomes" id="UP000828390">
    <property type="component" value="Unassembled WGS sequence"/>
</dbReference>
<evidence type="ECO:0008006" key="4">
    <source>
        <dbReference type="Google" id="ProtNLM"/>
    </source>
</evidence>
<comment type="caution">
    <text evidence="2">The sequence shown here is derived from an EMBL/GenBank/DDBJ whole genome shotgun (WGS) entry which is preliminary data.</text>
</comment>
<sequence>MANIQADVTTIENETLPQNLTSHLKSDACMVGLELLLVPVIEVFGITGNAFSLALFSTKPLNKHTSSFLLGCRSLSDIGFLSVLVFVWASGVFNLHLSQIDIVF</sequence>
<dbReference type="EMBL" id="JAIWYP010000001">
    <property type="protein sequence ID" value="KAH3882300.1"/>
    <property type="molecule type" value="Genomic_DNA"/>
</dbReference>
<dbReference type="AlphaFoldDB" id="A0A9D4RX79"/>
<proteinExistence type="predicted"/>
<organism evidence="2 3">
    <name type="scientific">Dreissena polymorpha</name>
    <name type="common">Zebra mussel</name>
    <name type="synonym">Mytilus polymorpha</name>
    <dbReference type="NCBI Taxonomy" id="45954"/>
    <lineage>
        <taxon>Eukaryota</taxon>
        <taxon>Metazoa</taxon>
        <taxon>Spiralia</taxon>
        <taxon>Lophotrochozoa</taxon>
        <taxon>Mollusca</taxon>
        <taxon>Bivalvia</taxon>
        <taxon>Autobranchia</taxon>
        <taxon>Heteroconchia</taxon>
        <taxon>Euheterodonta</taxon>
        <taxon>Imparidentia</taxon>
        <taxon>Neoheterodontei</taxon>
        <taxon>Myida</taxon>
        <taxon>Dreissenoidea</taxon>
        <taxon>Dreissenidae</taxon>
        <taxon>Dreissena</taxon>
    </lineage>
</organism>
<dbReference type="SUPFAM" id="SSF81321">
    <property type="entry name" value="Family A G protein-coupled receptor-like"/>
    <property type="match status" value="1"/>
</dbReference>
<keyword evidence="3" id="KW-1185">Reference proteome</keyword>
<keyword evidence="1" id="KW-0812">Transmembrane</keyword>
<reference evidence="2" key="1">
    <citation type="journal article" date="2019" name="bioRxiv">
        <title>The Genome of the Zebra Mussel, Dreissena polymorpha: A Resource for Invasive Species Research.</title>
        <authorList>
            <person name="McCartney M.A."/>
            <person name="Auch B."/>
            <person name="Kono T."/>
            <person name="Mallez S."/>
            <person name="Zhang Y."/>
            <person name="Obille A."/>
            <person name="Becker A."/>
            <person name="Abrahante J.E."/>
            <person name="Garbe J."/>
            <person name="Badalamenti J.P."/>
            <person name="Herman A."/>
            <person name="Mangelson H."/>
            <person name="Liachko I."/>
            <person name="Sullivan S."/>
            <person name="Sone E.D."/>
            <person name="Koren S."/>
            <person name="Silverstein K.A.T."/>
            <person name="Beckman K.B."/>
            <person name="Gohl D.M."/>
        </authorList>
    </citation>
    <scope>NUCLEOTIDE SEQUENCE</scope>
    <source>
        <strain evidence="2">Duluth1</strain>
        <tissue evidence="2">Whole animal</tissue>
    </source>
</reference>
<gene>
    <name evidence="2" type="ORF">DPMN_006235</name>
</gene>
<accession>A0A9D4RX79</accession>
<feature type="transmembrane region" description="Helical" evidence="1">
    <location>
        <begin position="68"/>
        <end position="89"/>
    </location>
</feature>
<dbReference type="Gene3D" id="1.20.1070.10">
    <property type="entry name" value="Rhodopsin 7-helix transmembrane proteins"/>
    <property type="match status" value="1"/>
</dbReference>
<evidence type="ECO:0000313" key="2">
    <source>
        <dbReference type="EMBL" id="KAH3882300.1"/>
    </source>
</evidence>
<keyword evidence="1" id="KW-1133">Transmembrane helix</keyword>
<protein>
    <recommendedName>
        <fullName evidence="4">G-protein coupled receptors family 1 profile domain-containing protein</fullName>
    </recommendedName>
</protein>
<feature type="transmembrane region" description="Helical" evidence="1">
    <location>
        <begin position="35"/>
        <end position="56"/>
    </location>
</feature>
<reference evidence="2" key="2">
    <citation type="submission" date="2020-11" db="EMBL/GenBank/DDBJ databases">
        <authorList>
            <person name="McCartney M.A."/>
            <person name="Auch B."/>
            <person name="Kono T."/>
            <person name="Mallez S."/>
            <person name="Becker A."/>
            <person name="Gohl D.M."/>
            <person name="Silverstein K.A.T."/>
            <person name="Koren S."/>
            <person name="Bechman K.B."/>
            <person name="Herman A."/>
            <person name="Abrahante J.E."/>
            <person name="Garbe J."/>
        </authorList>
    </citation>
    <scope>NUCLEOTIDE SEQUENCE</scope>
    <source>
        <strain evidence="2">Duluth1</strain>
        <tissue evidence="2">Whole animal</tissue>
    </source>
</reference>
<evidence type="ECO:0000313" key="3">
    <source>
        <dbReference type="Proteomes" id="UP000828390"/>
    </source>
</evidence>